<protein>
    <recommendedName>
        <fullName evidence="2">Peptidase C14 caspase domain-containing protein</fullName>
    </recommendedName>
</protein>
<sequence>SRFWAVLIGIDAYESNPLRGCVSDALLMKKLLIEDVGVPEKHIQSLLGSQYPTRPDDPLSPSRVNILKILHGLIDNPEIERDDNIIIYYAGHGSSYYCSEHSFTPGAKCQTGACPIEALCPIDRDTIDSDGNWIPDISDRELNVLLAQISHAKGHHITFITDCC</sequence>
<dbReference type="GO" id="GO:0004197">
    <property type="term" value="F:cysteine-type endopeptidase activity"/>
    <property type="evidence" value="ECO:0007669"/>
    <property type="project" value="InterPro"/>
</dbReference>
<dbReference type="OrthoDB" id="10255174at2759"/>
<accession>A0A2H3E604</accession>
<evidence type="ECO:0000313" key="4">
    <source>
        <dbReference type="Proteomes" id="UP000217790"/>
    </source>
</evidence>
<proteinExistence type="inferred from homology"/>
<name>A0A2H3E604_ARMGA</name>
<evidence type="ECO:0000256" key="1">
    <source>
        <dbReference type="ARBA" id="ARBA00009005"/>
    </source>
</evidence>
<feature type="non-terminal residue" evidence="3">
    <location>
        <position position="164"/>
    </location>
</feature>
<dbReference type="Pfam" id="PF00656">
    <property type="entry name" value="Peptidase_C14"/>
    <property type="match status" value="1"/>
</dbReference>
<dbReference type="InterPro" id="IPR050452">
    <property type="entry name" value="Metacaspase"/>
</dbReference>
<gene>
    <name evidence="3" type="ORF">ARMGADRAFT_905680</name>
</gene>
<feature type="non-terminal residue" evidence="3">
    <location>
        <position position="1"/>
    </location>
</feature>
<dbReference type="Gene3D" id="3.40.50.1460">
    <property type="match status" value="1"/>
</dbReference>
<organism evidence="3 4">
    <name type="scientific">Armillaria gallica</name>
    <name type="common">Bulbous honey fungus</name>
    <name type="synonym">Armillaria bulbosa</name>
    <dbReference type="NCBI Taxonomy" id="47427"/>
    <lineage>
        <taxon>Eukaryota</taxon>
        <taxon>Fungi</taxon>
        <taxon>Dikarya</taxon>
        <taxon>Basidiomycota</taxon>
        <taxon>Agaricomycotina</taxon>
        <taxon>Agaricomycetes</taxon>
        <taxon>Agaricomycetidae</taxon>
        <taxon>Agaricales</taxon>
        <taxon>Marasmiineae</taxon>
        <taxon>Physalacriaceae</taxon>
        <taxon>Armillaria</taxon>
    </lineage>
</organism>
<dbReference type="EMBL" id="KZ293645">
    <property type="protein sequence ID" value="PBL01575.1"/>
    <property type="molecule type" value="Genomic_DNA"/>
</dbReference>
<dbReference type="GO" id="GO:0005737">
    <property type="term" value="C:cytoplasm"/>
    <property type="evidence" value="ECO:0007669"/>
    <property type="project" value="TreeGrafter"/>
</dbReference>
<dbReference type="InParanoid" id="A0A2H3E604"/>
<dbReference type="AlphaFoldDB" id="A0A2H3E604"/>
<comment type="similarity">
    <text evidence="1">Belongs to the peptidase C14B family.</text>
</comment>
<dbReference type="PANTHER" id="PTHR48104:SF30">
    <property type="entry name" value="METACASPASE-1"/>
    <property type="match status" value="1"/>
</dbReference>
<evidence type="ECO:0000313" key="3">
    <source>
        <dbReference type="EMBL" id="PBL01575.1"/>
    </source>
</evidence>
<evidence type="ECO:0000259" key="2">
    <source>
        <dbReference type="Pfam" id="PF00656"/>
    </source>
</evidence>
<dbReference type="GO" id="GO:0006508">
    <property type="term" value="P:proteolysis"/>
    <property type="evidence" value="ECO:0007669"/>
    <property type="project" value="InterPro"/>
</dbReference>
<reference evidence="4" key="1">
    <citation type="journal article" date="2017" name="Nat. Ecol. Evol.">
        <title>Genome expansion and lineage-specific genetic innovations in the forest pathogenic fungi Armillaria.</title>
        <authorList>
            <person name="Sipos G."/>
            <person name="Prasanna A.N."/>
            <person name="Walter M.C."/>
            <person name="O'Connor E."/>
            <person name="Balint B."/>
            <person name="Krizsan K."/>
            <person name="Kiss B."/>
            <person name="Hess J."/>
            <person name="Varga T."/>
            <person name="Slot J."/>
            <person name="Riley R."/>
            <person name="Boka B."/>
            <person name="Rigling D."/>
            <person name="Barry K."/>
            <person name="Lee J."/>
            <person name="Mihaltcheva S."/>
            <person name="LaButti K."/>
            <person name="Lipzen A."/>
            <person name="Waldron R."/>
            <person name="Moloney N.M."/>
            <person name="Sperisen C."/>
            <person name="Kredics L."/>
            <person name="Vagvoelgyi C."/>
            <person name="Patrignani A."/>
            <person name="Fitzpatrick D."/>
            <person name="Nagy I."/>
            <person name="Doyle S."/>
            <person name="Anderson J.B."/>
            <person name="Grigoriev I.V."/>
            <person name="Gueldener U."/>
            <person name="Muensterkoetter M."/>
            <person name="Nagy L.G."/>
        </authorList>
    </citation>
    <scope>NUCLEOTIDE SEQUENCE [LARGE SCALE GENOMIC DNA]</scope>
    <source>
        <strain evidence="4">Ar21-2</strain>
    </source>
</reference>
<feature type="domain" description="Peptidase C14 caspase" evidence="2">
    <location>
        <begin position="4"/>
        <end position="164"/>
    </location>
</feature>
<keyword evidence="4" id="KW-1185">Reference proteome</keyword>
<dbReference type="InterPro" id="IPR011600">
    <property type="entry name" value="Pept_C14_caspase"/>
</dbReference>
<dbReference type="PANTHER" id="PTHR48104">
    <property type="entry name" value="METACASPASE-4"/>
    <property type="match status" value="1"/>
</dbReference>
<dbReference type="Proteomes" id="UP000217790">
    <property type="component" value="Unassembled WGS sequence"/>
</dbReference>